<evidence type="ECO:0000313" key="8">
    <source>
        <dbReference type="Proteomes" id="UP000188147"/>
    </source>
</evidence>
<name>A0ABM6HV90_9LACO</name>
<sequence>MVVVGVFKKIIFGCLVGAIVGTANMTSVQAQAVPYQVLKYGTHDVSYASAYFVTPGDLVPAGDQYRAQLVIATQHELGRFPVTILTINQQKPTVTQSTKGNTDYYTFSFLVKNPNTLLSGTMKVDVASLNYHHTYDFNLQFDAKNLPAVAQPKTAAATTGQAQPTAPASASQTHSSSNTTAAASSQQVVPSANSSSNVQPAVDQPTPAATSSSAEVSAAQPALVAKAATPTPQRHQQAPLWPAALAGVLLGGLGIVGHMIWTKKRQKVG</sequence>
<dbReference type="InterPro" id="IPR037250">
    <property type="entry name" value="NEAT_dom_sf"/>
</dbReference>
<keyword evidence="4" id="KW-0812">Transmembrane</keyword>
<feature type="domain" description="NEAT" evidence="6">
    <location>
        <begin position="26"/>
        <end position="149"/>
    </location>
</feature>
<evidence type="ECO:0000313" key="7">
    <source>
        <dbReference type="EMBL" id="AQN79969.1"/>
    </source>
</evidence>
<dbReference type="CDD" id="cd06920">
    <property type="entry name" value="NEAT"/>
    <property type="match status" value="1"/>
</dbReference>
<feature type="region of interest" description="Disordered" evidence="3">
    <location>
        <begin position="152"/>
        <end position="215"/>
    </location>
</feature>
<feature type="signal peptide" evidence="5">
    <location>
        <begin position="1"/>
        <end position="32"/>
    </location>
</feature>
<proteinExistence type="predicted"/>
<reference evidence="7 8" key="1">
    <citation type="submission" date="2016-06" db="EMBL/GenBank/DDBJ databases">
        <authorList>
            <person name="Kim H.J."/>
        </authorList>
    </citation>
    <scope>NUCLEOTIDE SEQUENCE [LARGE SCALE GENOMIC DNA]</scope>
    <source>
        <strain evidence="7 8">KFRI01</strain>
    </source>
</reference>
<keyword evidence="8" id="KW-1185">Reference proteome</keyword>
<evidence type="ECO:0000259" key="6">
    <source>
        <dbReference type="PROSITE" id="PS50978"/>
    </source>
</evidence>
<evidence type="ECO:0000256" key="3">
    <source>
        <dbReference type="SAM" id="MobiDB-lite"/>
    </source>
</evidence>
<evidence type="ECO:0000256" key="4">
    <source>
        <dbReference type="SAM" id="Phobius"/>
    </source>
</evidence>
<dbReference type="Pfam" id="PF05031">
    <property type="entry name" value="NEAT"/>
    <property type="match status" value="1"/>
</dbReference>
<dbReference type="Proteomes" id="UP000188147">
    <property type="component" value="Chromosome"/>
</dbReference>
<keyword evidence="4" id="KW-0472">Membrane</keyword>
<evidence type="ECO:0000256" key="1">
    <source>
        <dbReference type="ARBA" id="ARBA00004196"/>
    </source>
</evidence>
<dbReference type="Gene3D" id="2.60.40.1850">
    <property type="match status" value="1"/>
</dbReference>
<protein>
    <recommendedName>
        <fullName evidence="6">NEAT domain-containing protein</fullName>
    </recommendedName>
</protein>
<keyword evidence="4" id="KW-1133">Transmembrane helix</keyword>
<keyword evidence="2 5" id="KW-0732">Signal</keyword>
<dbReference type="SUPFAM" id="SSF158911">
    <property type="entry name" value="NEAT domain-like"/>
    <property type="match status" value="1"/>
</dbReference>
<feature type="transmembrane region" description="Helical" evidence="4">
    <location>
        <begin position="240"/>
        <end position="261"/>
    </location>
</feature>
<dbReference type="InterPro" id="IPR006635">
    <property type="entry name" value="NEAT_dom"/>
</dbReference>
<evidence type="ECO:0000256" key="5">
    <source>
        <dbReference type="SAM" id="SignalP"/>
    </source>
</evidence>
<comment type="subcellular location">
    <subcellularLocation>
        <location evidence="1">Cell envelope</location>
    </subcellularLocation>
</comment>
<evidence type="ECO:0000256" key="2">
    <source>
        <dbReference type="ARBA" id="ARBA00022729"/>
    </source>
</evidence>
<organism evidence="7 8">
    <name type="scientific">Leuconostoc garlicum</name>
    <dbReference type="NCBI Taxonomy" id="255248"/>
    <lineage>
        <taxon>Bacteria</taxon>
        <taxon>Bacillati</taxon>
        <taxon>Bacillota</taxon>
        <taxon>Bacilli</taxon>
        <taxon>Lactobacillales</taxon>
        <taxon>Lactobacillaceae</taxon>
        <taxon>Leuconostoc</taxon>
    </lineage>
</organism>
<dbReference type="PROSITE" id="PS50978">
    <property type="entry name" value="NEAT"/>
    <property type="match status" value="1"/>
</dbReference>
<dbReference type="EMBL" id="CP016329">
    <property type="protein sequence ID" value="AQN79969.1"/>
    <property type="molecule type" value="Genomic_DNA"/>
</dbReference>
<gene>
    <name evidence="7" type="ORF">A9176_06225</name>
</gene>
<feature type="chain" id="PRO_5045475934" description="NEAT domain-containing protein" evidence="5">
    <location>
        <begin position="33"/>
        <end position="269"/>
    </location>
</feature>
<accession>A0ABM6HV90</accession>